<dbReference type="EMBL" id="DVHI01000025">
    <property type="protein sequence ID" value="HIR62226.1"/>
    <property type="molecule type" value="Genomic_DNA"/>
</dbReference>
<comment type="caution">
    <text evidence="2">The sequence shown here is derived from an EMBL/GenBank/DDBJ whole genome shotgun (WGS) entry which is preliminary data.</text>
</comment>
<evidence type="ECO:0000313" key="3">
    <source>
        <dbReference type="Proteomes" id="UP000886744"/>
    </source>
</evidence>
<reference evidence="2" key="2">
    <citation type="journal article" date="2021" name="PeerJ">
        <title>Extensive microbial diversity within the chicken gut microbiome revealed by metagenomics and culture.</title>
        <authorList>
            <person name="Gilroy R."/>
            <person name="Ravi A."/>
            <person name="Getino M."/>
            <person name="Pursley I."/>
            <person name="Horton D.L."/>
            <person name="Alikhan N.F."/>
            <person name="Baker D."/>
            <person name="Gharbi K."/>
            <person name="Hall N."/>
            <person name="Watson M."/>
            <person name="Adriaenssens E.M."/>
            <person name="Foster-Nyarko E."/>
            <person name="Jarju S."/>
            <person name="Secka A."/>
            <person name="Antonio M."/>
            <person name="Oren A."/>
            <person name="Chaudhuri R.R."/>
            <person name="La Ragione R."/>
            <person name="Hildebrand F."/>
            <person name="Pallen M.J."/>
        </authorList>
    </citation>
    <scope>NUCLEOTIDE SEQUENCE</scope>
    <source>
        <strain evidence="2">ChiHjej13B12-12457</strain>
    </source>
</reference>
<dbReference type="Proteomes" id="UP000886744">
    <property type="component" value="Unassembled WGS sequence"/>
</dbReference>
<name>A0A9D1J5W1_9BACT</name>
<keyword evidence="1" id="KW-0732">Signal</keyword>
<feature type="non-terminal residue" evidence="2">
    <location>
        <position position="57"/>
    </location>
</feature>
<reference evidence="2" key="1">
    <citation type="submission" date="2020-10" db="EMBL/GenBank/DDBJ databases">
        <authorList>
            <person name="Gilroy R."/>
        </authorList>
    </citation>
    <scope>NUCLEOTIDE SEQUENCE</scope>
    <source>
        <strain evidence="2">ChiHjej13B12-12457</strain>
    </source>
</reference>
<evidence type="ECO:0000256" key="1">
    <source>
        <dbReference type="SAM" id="SignalP"/>
    </source>
</evidence>
<organism evidence="2 3">
    <name type="scientific">Candidatus Coprenecus avistercoris</name>
    <dbReference type="NCBI Taxonomy" id="2840730"/>
    <lineage>
        <taxon>Bacteria</taxon>
        <taxon>Pseudomonadati</taxon>
        <taxon>Bacteroidota</taxon>
        <taxon>Bacteroidia</taxon>
        <taxon>Bacteroidales</taxon>
        <taxon>Rikenellaceae</taxon>
        <taxon>Rikenellaceae incertae sedis</taxon>
        <taxon>Candidatus Coprenecus</taxon>
    </lineage>
</organism>
<sequence>MKKIVITISLLLAVSVALSAQSRSGYFVRNSTQNHYFNAAFVPDQGYVGVPFLNGFD</sequence>
<dbReference type="AlphaFoldDB" id="A0A9D1J5W1"/>
<protein>
    <submittedName>
        <fullName evidence="2">Uncharacterized protein</fullName>
    </submittedName>
</protein>
<feature type="chain" id="PRO_5039499035" evidence="1">
    <location>
        <begin position="20"/>
        <end position="57"/>
    </location>
</feature>
<evidence type="ECO:0000313" key="2">
    <source>
        <dbReference type="EMBL" id="HIR62226.1"/>
    </source>
</evidence>
<accession>A0A9D1J5W1</accession>
<feature type="signal peptide" evidence="1">
    <location>
        <begin position="1"/>
        <end position="19"/>
    </location>
</feature>
<proteinExistence type="predicted"/>
<gene>
    <name evidence="2" type="ORF">IAC94_01710</name>
</gene>